<feature type="chain" id="PRO_5003953308" description="mTERF domain-containing protein 1, mitochondrial" evidence="4">
    <location>
        <begin position="23"/>
        <end position="765"/>
    </location>
</feature>
<evidence type="ECO:0008006" key="7">
    <source>
        <dbReference type="Google" id="ProtNLM"/>
    </source>
</evidence>
<dbReference type="GeneID" id="15807399"/>
<dbReference type="RefSeq" id="XP_004833403.1">
    <property type="nucleotide sequence ID" value="XM_004833346.1"/>
</dbReference>
<dbReference type="GO" id="GO:0003676">
    <property type="term" value="F:nucleic acid binding"/>
    <property type="evidence" value="ECO:0007669"/>
    <property type="project" value="InterPro"/>
</dbReference>
<dbReference type="KEGG" id="beq:BEWA_039890"/>
<dbReference type="SMART" id="SM00733">
    <property type="entry name" value="Mterf"/>
    <property type="match status" value="3"/>
</dbReference>
<dbReference type="EMBL" id="ACOU01000002">
    <property type="protein sequence ID" value="EKX73951.1"/>
    <property type="molecule type" value="Genomic_DNA"/>
</dbReference>
<feature type="signal peptide" evidence="4">
    <location>
        <begin position="1"/>
        <end position="22"/>
    </location>
</feature>
<dbReference type="AlphaFoldDB" id="L1LF20"/>
<evidence type="ECO:0000256" key="2">
    <source>
        <dbReference type="ARBA" id="ARBA00022946"/>
    </source>
</evidence>
<comment type="similarity">
    <text evidence="1">Belongs to the mTERF family.</text>
</comment>
<evidence type="ECO:0000313" key="5">
    <source>
        <dbReference type="EMBL" id="EKX73951.1"/>
    </source>
</evidence>
<name>L1LF20_THEEQ</name>
<comment type="caution">
    <text evidence="5">The sequence shown here is derived from an EMBL/GenBank/DDBJ whole genome shotgun (WGS) entry which is preliminary data.</text>
</comment>
<gene>
    <name evidence="5" type="ORF">BEWA_039890</name>
</gene>
<evidence type="ECO:0000313" key="6">
    <source>
        <dbReference type="Proteomes" id="UP000031512"/>
    </source>
</evidence>
<dbReference type="OrthoDB" id="637682at2759"/>
<keyword evidence="2" id="KW-0809">Transit peptide</keyword>
<protein>
    <recommendedName>
        <fullName evidence="7">mTERF domain-containing protein 1, mitochondrial</fullName>
    </recommendedName>
</protein>
<dbReference type="Proteomes" id="UP000031512">
    <property type="component" value="Unassembled WGS sequence"/>
</dbReference>
<dbReference type="STRING" id="1537102.L1LF20"/>
<evidence type="ECO:0000256" key="1">
    <source>
        <dbReference type="ARBA" id="ARBA00007692"/>
    </source>
</evidence>
<dbReference type="eggNOG" id="KOG1267">
    <property type="taxonomic scope" value="Eukaryota"/>
</dbReference>
<evidence type="ECO:0000256" key="4">
    <source>
        <dbReference type="SAM" id="SignalP"/>
    </source>
</evidence>
<keyword evidence="6" id="KW-1185">Reference proteome</keyword>
<evidence type="ECO:0000256" key="3">
    <source>
        <dbReference type="SAM" id="MobiDB-lite"/>
    </source>
</evidence>
<accession>L1LF20</accession>
<sequence length="765" mass="88841">MYLVAFRLSIWLLILYFSGISAIIVNNSSICTDSRAEGSLKLKIAKGTQRGGRNERICGYISPSVTNRSFCNGDLVAGGEYRTVNTEKSHFNGGLDSRDPSVAFCANFETNRRNLACSLFFGTQTSIYTDALWEHELETDKKYEKKRKKTTKTEASESLEPPQDQTSTSDVESKLPLAPPYEDEPLETIKETTDLTKPPSFKNEWTLKRIAHGRDFWHRFCENPSEHGQRAHRWIKFTHDRFFCNRILKRTYTEVHPLKTGKLSKKDQRRQKSRIRITREIIGYDNSSETSNLVILLNYPQERLVKLVEVMRLPGILDLRNYEMLGLLRFSLIYLSKLKGFRSLVEFLLSFGRLNICDAADCEKVPVAESTDEPQEANGKRKYGPIKTIFREGNRVMRPLIFAKIGRFRKDPFPEHLLIPRRAKEKPIREPFPINEHVCSLNKFLDKCQEFMRKKLETATYNYDETMDRTFSDIFTDAPEYTTYQSVNKIDYPTTFEFLDNLKELFIPEESNDNSKAEHSETDNGNIHSSYKWTAQDIKYMLTRIKGFGLTSLETIIKRFRALHNEIGFTYDEIIRIGKKSPMVFATGNYKHRCLQIYDLDEAFTHEMVLQIVRSNPVLLGVNISRSIRPKVFYLTRSLCQPVSMLLDFPKFLSYSLYDRIIPRHIALMNKYYNGEFLKVYNYLFESGYYHAYGQMVTDEKVPNILPEGHAEHLGAYKTLINQVPIKKMVTLSDPLFCEEFGITYRGLVEGKVQAMKIRLPCDMF</sequence>
<dbReference type="Pfam" id="PF02536">
    <property type="entry name" value="mTERF"/>
    <property type="match status" value="1"/>
</dbReference>
<dbReference type="VEuPathDB" id="PiroplasmaDB:BEWA_039890"/>
<dbReference type="InterPro" id="IPR003690">
    <property type="entry name" value="MTERF"/>
</dbReference>
<feature type="region of interest" description="Disordered" evidence="3">
    <location>
        <begin position="143"/>
        <end position="195"/>
    </location>
</feature>
<organism evidence="5 6">
    <name type="scientific">Theileria equi strain WA</name>
    <dbReference type="NCBI Taxonomy" id="1537102"/>
    <lineage>
        <taxon>Eukaryota</taxon>
        <taxon>Sar</taxon>
        <taxon>Alveolata</taxon>
        <taxon>Apicomplexa</taxon>
        <taxon>Aconoidasida</taxon>
        <taxon>Piroplasmida</taxon>
        <taxon>Theileriidae</taxon>
        <taxon>Theileria</taxon>
    </lineage>
</organism>
<reference evidence="5 6" key="1">
    <citation type="journal article" date="2012" name="BMC Genomics">
        <title>Comparative genomic analysis and phylogenetic position of Theileria equi.</title>
        <authorList>
            <person name="Kappmeyer L.S."/>
            <person name="Thiagarajan M."/>
            <person name="Herndon D.R."/>
            <person name="Ramsay J.D."/>
            <person name="Caler E."/>
            <person name="Djikeng A."/>
            <person name="Gillespie J.J."/>
            <person name="Lau A.O."/>
            <person name="Roalson E.H."/>
            <person name="Silva J.C."/>
            <person name="Silva M.G."/>
            <person name="Suarez C.E."/>
            <person name="Ueti M.W."/>
            <person name="Nene V.M."/>
            <person name="Mealey R.H."/>
            <person name="Knowles D.P."/>
            <person name="Brayton K.A."/>
        </authorList>
    </citation>
    <scope>NUCLEOTIDE SEQUENCE [LARGE SCALE GENOMIC DNA]</scope>
    <source>
        <strain evidence="5 6">WA</strain>
    </source>
</reference>
<dbReference type="InterPro" id="IPR038538">
    <property type="entry name" value="MTERF_sf"/>
</dbReference>
<proteinExistence type="inferred from homology"/>
<dbReference type="Gene3D" id="1.25.70.10">
    <property type="entry name" value="Transcription termination factor 3, mitochondrial"/>
    <property type="match status" value="1"/>
</dbReference>
<keyword evidence="4" id="KW-0732">Signal</keyword>